<dbReference type="GO" id="GO:0030976">
    <property type="term" value="F:thiamine pyrophosphate binding"/>
    <property type="evidence" value="ECO:0007669"/>
    <property type="project" value="UniProtKB-UniRule"/>
</dbReference>
<accession>A0A9E8LWG6</accession>
<evidence type="ECO:0000313" key="11">
    <source>
        <dbReference type="Proteomes" id="UP001164718"/>
    </source>
</evidence>
<dbReference type="Pfam" id="PF02775">
    <property type="entry name" value="TPP_enzyme_C"/>
    <property type="match status" value="1"/>
</dbReference>
<keyword evidence="5 6" id="KW-0464">Manganese</keyword>
<evidence type="ECO:0000256" key="1">
    <source>
        <dbReference type="ARBA" id="ARBA00022679"/>
    </source>
</evidence>
<keyword evidence="6" id="KW-0474">Menaquinone biosynthesis</keyword>
<dbReference type="GO" id="GO:0030145">
    <property type="term" value="F:manganese ion binding"/>
    <property type="evidence" value="ECO:0007669"/>
    <property type="project" value="UniProtKB-UniRule"/>
</dbReference>
<comment type="cofactor">
    <cofactor evidence="6">
        <name>Mg(2+)</name>
        <dbReference type="ChEBI" id="CHEBI:18420"/>
    </cofactor>
    <cofactor evidence="6">
        <name>Mn(2+)</name>
        <dbReference type="ChEBI" id="CHEBI:29035"/>
    </cofactor>
</comment>
<dbReference type="PANTHER" id="PTHR42916">
    <property type="entry name" value="2-SUCCINYL-5-ENOLPYRUVYL-6-HYDROXY-3-CYCLOHEXENE-1-CARBOXYLATE SYNTHASE"/>
    <property type="match status" value="1"/>
</dbReference>
<dbReference type="PIRSF" id="PIRSF004983">
    <property type="entry name" value="MenD"/>
    <property type="match status" value="1"/>
</dbReference>
<dbReference type="Gene3D" id="3.40.50.970">
    <property type="match status" value="2"/>
</dbReference>
<dbReference type="GO" id="GO:0070204">
    <property type="term" value="F:2-succinyl-5-enolpyruvyl-6-hydroxy-3-cyclohexene-1-carboxylic-acid synthase activity"/>
    <property type="evidence" value="ECO:0007669"/>
    <property type="project" value="UniProtKB-UniRule"/>
</dbReference>
<dbReference type="InterPro" id="IPR032264">
    <property type="entry name" value="MenD_middle"/>
</dbReference>
<organism evidence="10 11">
    <name type="scientific">Fervidibacillus albus</name>
    <dbReference type="NCBI Taxonomy" id="2980026"/>
    <lineage>
        <taxon>Bacteria</taxon>
        <taxon>Bacillati</taxon>
        <taxon>Bacillota</taxon>
        <taxon>Bacilli</taxon>
        <taxon>Bacillales</taxon>
        <taxon>Bacillaceae</taxon>
        <taxon>Fervidibacillus</taxon>
    </lineage>
</organism>
<dbReference type="PANTHER" id="PTHR42916:SF1">
    <property type="entry name" value="PROTEIN PHYLLO, CHLOROPLASTIC"/>
    <property type="match status" value="1"/>
</dbReference>
<dbReference type="SUPFAM" id="SSF52518">
    <property type="entry name" value="Thiamin diphosphate-binding fold (THDP-binding)"/>
    <property type="match status" value="2"/>
</dbReference>
<proteinExistence type="inferred from homology"/>
<dbReference type="InterPro" id="IPR012001">
    <property type="entry name" value="Thiamin_PyroP_enz_TPP-bd_dom"/>
</dbReference>
<evidence type="ECO:0000259" key="8">
    <source>
        <dbReference type="Pfam" id="PF02776"/>
    </source>
</evidence>
<comment type="pathway">
    <text evidence="6">Quinol/quinone metabolism; menaquinone biosynthesis.</text>
</comment>
<keyword evidence="3 6" id="KW-0460">Magnesium</keyword>
<keyword evidence="2 6" id="KW-0479">Metal-binding</keyword>
<evidence type="ECO:0000313" key="10">
    <source>
        <dbReference type="EMBL" id="WAA10044.1"/>
    </source>
</evidence>
<dbReference type="Pfam" id="PF16582">
    <property type="entry name" value="TPP_enzyme_M_2"/>
    <property type="match status" value="1"/>
</dbReference>
<evidence type="ECO:0000259" key="7">
    <source>
        <dbReference type="Pfam" id="PF02775"/>
    </source>
</evidence>
<dbReference type="Gene3D" id="3.40.50.1220">
    <property type="entry name" value="TPP-binding domain"/>
    <property type="match status" value="1"/>
</dbReference>
<dbReference type="NCBIfam" id="TIGR00173">
    <property type="entry name" value="menD"/>
    <property type="match status" value="1"/>
</dbReference>
<dbReference type="InterPro" id="IPR011766">
    <property type="entry name" value="TPP_enzyme_TPP-bd"/>
</dbReference>
<comment type="subunit">
    <text evidence="6">Homodimer.</text>
</comment>
<dbReference type="KEGG" id="faf:OE104_01465"/>
<dbReference type="Proteomes" id="UP001164718">
    <property type="component" value="Chromosome"/>
</dbReference>
<dbReference type="EC" id="2.2.1.9" evidence="6"/>
<sequence>MLSHQRDLTRFIGAFVDELAKSGIRKVVVSPGSRSTPIAMLLAEHPHIKTIVHIDERSAAFFALGIAKSTNEPVALLCTSGTAAANYYPAIAEAYYYRVPLLAITADRPHELRDVGAPQTMDQVDLYGKHVKWFVDMPIPESSEKMVRYVREVCSRAVYTAKARPFGPVHINFPIREPLIPDLEDPQKFSAGSRKHVPLSIGRKMGTDEMLQSFGKDWPEKGVIVCGPMEYIDENFQREIIQVAKKFGYPILADPLSNLRSGSLEKEEIIDTYDSFFRNENVRHGLKPEIVIRFGAMPVSKPLLFYLQDHQDVPQYVVDGGMGWRDPAGSASQMIYCDETAFCEMLLNSIDHSSMRPKHWLKRWVKMNNRVKKQLDVISIDDLSEGKIAHQLTELLPDQACVMVGNSMPIRDVDTYFHRTDKSIKLLGNRGLNGIDGIVSTALGASLSEEHTYLLIGDLSFYHDLNGLLAAKQYGLKLTVILINNNGGGIFSMLPQAKHPSHFESLFGTPINLSFEYATRLYGAKYEKVETWSDFSNAMEKAKTDEGLTVIEVITDRRKNAEIRRRVMEAVVQEIDYLE</sequence>
<keyword evidence="11" id="KW-1185">Reference proteome</keyword>
<feature type="domain" description="Thiamine pyrophosphate enzyme N-terminal TPP-binding" evidence="8">
    <location>
        <begin position="14"/>
        <end position="125"/>
    </location>
</feature>
<dbReference type="InterPro" id="IPR029061">
    <property type="entry name" value="THDP-binding"/>
</dbReference>
<dbReference type="AlphaFoldDB" id="A0A9E8LWG6"/>
<evidence type="ECO:0000256" key="2">
    <source>
        <dbReference type="ARBA" id="ARBA00022723"/>
    </source>
</evidence>
<comment type="function">
    <text evidence="6">Catalyzes the thiamine diphosphate-dependent decarboxylation of 2-oxoglutarate and the subsequent addition of the resulting succinic semialdehyde-thiamine pyrophosphate anion to isochorismate to yield 2-succinyl-5-enolpyruvyl-6-hydroxy-3-cyclohexene-1-carboxylate (SEPHCHC).</text>
</comment>
<keyword evidence="1 6" id="KW-0808">Transferase</keyword>
<dbReference type="CDD" id="cd07037">
    <property type="entry name" value="TPP_PYR_MenD"/>
    <property type="match status" value="1"/>
</dbReference>
<feature type="domain" description="Thiamine pyrophosphate enzyme TPP-binding" evidence="7">
    <location>
        <begin position="438"/>
        <end position="553"/>
    </location>
</feature>
<gene>
    <name evidence="6 10" type="primary">menD</name>
    <name evidence="10" type="ORF">OE104_01465</name>
</gene>
<evidence type="ECO:0000256" key="5">
    <source>
        <dbReference type="ARBA" id="ARBA00023211"/>
    </source>
</evidence>
<comment type="cofactor">
    <cofactor evidence="6">
        <name>thiamine diphosphate</name>
        <dbReference type="ChEBI" id="CHEBI:58937"/>
    </cofactor>
    <text evidence="6">Binds 1 thiamine pyrophosphate per subunit.</text>
</comment>
<comment type="catalytic activity">
    <reaction evidence="6">
        <text>isochorismate + 2-oxoglutarate + H(+) = 5-enolpyruvoyl-6-hydroxy-2-succinyl-cyclohex-3-ene-1-carboxylate + CO2</text>
        <dbReference type="Rhea" id="RHEA:25593"/>
        <dbReference type="ChEBI" id="CHEBI:15378"/>
        <dbReference type="ChEBI" id="CHEBI:16526"/>
        <dbReference type="ChEBI" id="CHEBI:16810"/>
        <dbReference type="ChEBI" id="CHEBI:29780"/>
        <dbReference type="ChEBI" id="CHEBI:58818"/>
        <dbReference type="EC" id="2.2.1.9"/>
    </reaction>
</comment>
<name>A0A9E8LWG6_9BACI</name>
<dbReference type="RefSeq" id="WP_275417826.1">
    <property type="nucleotide sequence ID" value="NZ_CP106878.1"/>
</dbReference>
<evidence type="ECO:0000256" key="6">
    <source>
        <dbReference type="HAMAP-Rule" id="MF_01659"/>
    </source>
</evidence>
<evidence type="ECO:0000256" key="4">
    <source>
        <dbReference type="ARBA" id="ARBA00023052"/>
    </source>
</evidence>
<dbReference type="GO" id="GO:0009234">
    <property type="term" value="P:menaquinone biosynthetic process"/>
    <property type="evidence" value="ECO:0007669"/>
    <property type="project" value="UniProtKB-UniRule"/>
</dbReference>
<evidence type="ECO:0000259" key="9">
    <source>
        <dbReference type="Pfam" id="PF16582"/>
    </source>
</evidence>
<dbReference type="Pfam" id="PF02776">
    <property type="entry name" value="TPP_enzyme_N"/>
    <property type="match status" value="1"/>
</dbReference>
<dbReference type="HAMAP" id="MF_01659">
    <property type="entry name" value="MenD"/>
    <property type="match status" value="1"/>
</dbReference>
<dbReference type="EMBL" id="CP106878">
    <property type="protein sequence ID" value="WAA10044.1"/>
    <property type="molecule type" value="Genomic_DNA"/>
</dbReference>
<dbReference type="GO" id="GO:0000287">
    <property type="term" value="F:magnesium ion binding"/>
    <property type="evidence" value="ECO:0007669"/>
    <property type="project" value="UniProtKB-UniRule"/>
</dbReference>
<comment type="similarity">
    <text evidence="6">Belongs to the TPP enzyme family. MenD subfamily.</text>
</comment>
<evidence type="ECO:0000256" key="3">
    <source>
        <dbReference type="ARBA" id="ARBA00022842"/>
    </source>
</evidence>
<dbReference type="CDD" id="cd02009">
    <property type="entry name" value="TPP_SHCHC_synthase"/>
    <property type="match status" value="1"/>
</dbReference>
<reference evidence="10" key="1">
    <citation type="submission" date="2022-09" db="EMBL/GenBank/DDBJ databases">
        <title>Complete Genomes of Fervidibacillus albus and Fervidibacillus halotolerans isolated from tidal flat sediments.</title>
        <authorList>
            <person name="Kwon K.K."/>
            <person name="Yang S.-H."/>
            <person name="Park M.J."/>
            <person name="Oh H.-M."/>
        </authorList>
    </citation>
    <scope>NUCLEOTIDE SEQUENCE</scope>
    <source>
        <strain evidence="10">MEBiC13591</strain>
    </source>
</reference>
<protein>
    <recommendedName>
        <fullName evidence="6">2-succinyl-5-enolpyruvyl-6-hydroxy-3-cyclohexene-1-carboxylate synthase</fullName>
        <shortName evidence="6">SEPHCHC synthase</shortName>
        <ecNumber evidence="6">2.2.1.9</ecNumber>
    </recommendedName>
    <alternativeName>
        <fullName evidence="6">Menaquinone biosynthesis protein MenD</fullName>
    </alternativeName>
</protein>
<dbReference type="InterPro" id="IPR004433">
    <property type="entry name" value="MenaQ_synth_MenD"/>
</dbReference>
<feature type="domain" description="Menaquinone biosynthesis protein MenD middle" evidence="9">
    <location>
        <begin position="220"/>
        <end position="401"/>
    </location>
</feature>
<keyword evidence="4 6" id="KW-0786">Thiamine pyrophosphate</keyword>
<comment type="pathway">
    <text evidence="6">Quinol/quinone metabolism; 1,4-dihydroxy-2-naphthoate biosynthesis; 1,4-dihydroxy-2-naphthoate from chorismate: step 2/7.</text>
</comment>